<keyword evidence="2" id="KW-0812">Transmembrane</keyword>
<evidence type="ECO:0000256" key="1">
    <source>
        <dbReference type="SAM" id="MobiDB-lite"/>
    </source>
</evidence>
<dbReference type="Gene3D" id="3.90.70.10">
    <property type="entry name" value="Cysteine proteinases"/>
    <property type="match status" value="1"/>
</dbReference>
<dbReference type="AlphaFoldDB" id="A0A9J5ZRY4"/>
<feature type="transmembrane region" description="Helical" evidence="2">
    <location>
        <begin position="71"/>
        <end position="92"/>
    </location>
</feature>
<dbReference type="Proteomes" id="UP000824120">
    <property type="component" value="Chromosome 3"/>
</dbReference>
<dbReference type="InterPro" id="IPR038765">
    <property type="entry name" value="Papain-like_cys_pep_sf"/>
</dbReference>
<feature type="transmembrane region" description="Helical" evidence="2">
    <location>
        <begin position="12"/>
        <end position="30"/>
    </location>
</feature>
<feature type="region of interest" description="Disordered" evidence="1">
    <location>
        <begin position="302"/>
        <end position="322"/>
    </location>
</feature>
<keyword evidence="4" id="KW-1185">Reference proteome</keyword>
<evidence type="ECO:0000256" key="2">
    <source>
        <dbReference type="SAM" id="Phobius"/>
    </source>
</evidence>
<proteinExistence type="predicted"/>
<evidence type="ECO:0000313" key="4">
    <source>
        <dbReference type="Proteomes" id="UP000824120"/>
    </source>
</evidence>
<protein>
    <submittedName>
        <fullName evidence="3">Uncharacterized protein</fullName>
    </submittedName>
</protein>
<keyword evidence="2" id="KW-0472">Membrane</keyword>
<dbReference type="EMBL" id="JACXVP010000003">
    <property type="protein sequence ID" value="KAG5614969.1"/>
    <property type="molecule type" value="Genomic_DNA"/>
</dbReference>
<comment type="caution">
    <text evidence="3">The sequence shown here is derived from an EMBL/GenBank/DDBJ whole genome shotgun (WGS) entry which is preliminary data.</text>
</comment>
<evidence type="ECO:0000313" key="3">
    <source>
        <dbReference type="EMBL" id="KAG5614969.1"/>
    </source>
</evidence>
<keyword evidence="2" id="KW-1133">Transmembrane helix</keyword>
<name>A0A9J5ZRY4_SOLCO</name>
<feature type="transmembrane region" description="Helical" evidence="2">
    <location>
        <begin position="42"/>
        <end position="59"/>
    </location>
</feature>
<sequence>MRNLGNTCFINVVVQFFIQIVMLLQLLRLIDHVSPCQSKDQFRIIHYFLSIFSVSYLRLSSFHVATYDNGFCVVCIIRELINILIFYGRLFVKSMKLVSQLRSISKPMTKDNIVKEAFGGLLVSKTPLVNILFTLLVYFSQFSARLLRTLKVYQPHWNLSLKLRKLSSLVKGARYQEIKNNGLVVQKVEKHVSFPLELDMFLHNNDINSVDSVQKDLVFTEQAYILFYANRGTPLFLDYIQIHRPFVCLVISTISNDASDEPTQMPELNNVKDKDSQALVDQVYCEDQLQDVEIKKDVELKDPFNRGSHGISVNKNKRKLED</sequence>
<reference evidence="3 4" key="1">
    <citation type="submission" date="2020-09" db="EMBL/GenBank/DDBJ databases">
        <title>De no assembly of potato wild relative species, Solanum commersonii.</title>
        <authorList>
            <person name="Cho K."/>
        </authorList>
    </citation>
    <scope>NUCLEOTIDE SEQUENCE [LARGE SCALE GENOMIC DNA]</scope>
    <source>
        <strain evidence="3">LZ3.2</strain>
        <tissue evidence="3">Leaf</tissue>
    </source>
</reference>
<organism evidence="3 4">
    <name type="scientific">Solanum commersonii</name>
    <name type="common">Commerson's wild potato</name>
    <name type="synonym">Commerson's nightshade</name>
    <dbReference type="NCBI Taxonomy" id="4109"/>
    <lineage>
        <taxon>Eukaryota</taxon>
        <taxon>Viridiplantae</taxon>
        <taxon>Streptophyta</taxon>
        <taxon>Embryophyta</taxon>
        <taxon>Tracheophyta</taxon>
        <taxon>Spermatophyta</taxon>
        <taxon>Magnoliopsida</taxon>
        <taxon>eudicotyledons</taxon>
        <taxon>Gunneridae</taxon>
        <taxon>Pentapetalae</taxon>
        <taxon>asterids</taxon>
        <taxon>lamiids</taxon>
        <taxon>Solanales</taxon>
        <taxon>Solanaceae</taxon>
        <taxon>Solanoideae</taxon>
        <taxon>Solaneae</taxon>
        <taxon>Solanum</taxon>
    </lineage>
</organism>
<accession>A0A9J5ZRY4</accession>
<feature type="transmembrane region" description="Helical" evidence="2">
    <location>
        <begin position="113"/>
        <end position="139"/>
    </location>
</feature>
<gene>
    <name evidence="3" type="ORF">H5410_014793</name>
</gene>
<dbReference type="SUPFAM" id="SSF54001">
    <property type="entry name" value="Cysteine proteinases"/>
    <property type="match status" value="1"/>
</dbReference>